<dbReference type="AlphaFoldDB" id="A0A420ILJ3"/>
<reference evidence="2 3" key="1">
    <citation type="journal article" date="2018" name="BMC Genomics">
        <title>Comparative genome analyses reveal sequence features reflecting distinct modes of host-adaptation between dicot and monocot powdery mildew.</title>
        <authorList>
            <person name="Wu Y."/>
            <person name="Ma X."/>
            <person name="Pan Z."/>
            <person name="Kale S.D."/>
            <person name="Song Y."/>
            <person name="King H."/>
            <person name="Zhang Q."/>
            <person name="Presley C."/>
            <person name="Deng X."/>
            <person name="Wei C.I."/>
            <person name="Xiao S."/>
        </authorList>
    </citation>
    <scope>NUCLEOTIDE SEQUENCE [LARGE SCALE GENOMIC DNA]</scope>
    <source>
        <strain evidence="2">UMSG3</strain>
    </source>
</reference>
<keyword evidence="1" id="KW-0175">Coiled coil</keyword>
<comment type="caution">
    <text evidence="2">The sequence shown here is derived from an EMBL/GenBank/DDBJ whole genome shotgun (WGS) entry which is preliminary data.</text>
</comment>
<dbReference type="STRING" id="62708.A0A420ILJ3"/>
<feature type="coiled-coil region" evidence="1">
    <location>
        <begin position="65"/>
        <end position="92"/>
    </location>
</feature>
<dbReference type="EMBL" id="MCBQ01008492">
    <property type="protein sequence ID" value="RKF75426.1"/>
    <property type="molecule type" value="Genomic_DNA"/>
</dbReference>
<sequence length="124" mass="14289">MISNGTGFDDIRNVWKYIDPQKTEKPSIPTLSARPGPMDINPTVTTVSKLSPAELEDFKYRNSLWKDEKIDIQEVERRLEAVQNKILGSISENLLPQLKRSTTVVEILQHLNDRFRPTDQARKQ</sequence>
<gene>
    <name evidence="2" type="ORF">GcM3_084030</name>
</gene>
<proteinExistence type="predicted"/>
<evidence type="ECO:0000313" key="2">
    <source>
        <dbReference type="EMBL" id="RKF75426.1"/>
    </source>
</evidence>
<keyword evidence="3" id="KW-1185">Reference proteome</keyword>
<evidence type="ECO:0000256" key="1">
    <source>
        <dbReference type="SAM" id="Coils"/>
    </source>
</evidence>
<name>A0A420ILJ3_9PEZI</name>
<organism evidence="2 3">
    <name type="scientific">Golovinomyces cichoracearum</name>
    <dbReference type="NCBI Taxonomy" id="62708"/>
    <lineage>
        <taxon>Eukaryota</taxon>
        <taxon>Fungi</taxon>
        <taxon>Dikarya</taxon>
        <taxon>Ascomycota</taxon>
        <taxon>Pezizomycotina</taxon>
        <taxon>Leotiomycetes</taxon>
        <taxon>Erysiphales</taxon>
        <taxon>Erysiphaceae</taxon>
        <taxon>Golovinomyces</taxon>
    </lineage>
</organism>
<protein>
    <submittedName>
        <fullName evidence="2">Uncharacterized protein</fullName>
    </submittedName>
</protein>
<evidence type="ECO:0000313" key="3">
    <source>
        <dbReference type="Proteomes" id="UP000283383"/>
    </source>
</evidence>
<accession>A0A420ILJ3</accession>
<dbReference type="Proteomes" id="UP000283383">
    <property type="component" value="Unassembled WGS sequence"/>
</dbReference>